<name>A0A1E8PNS6_9BURK</name>
<sequence length="113" mass="12481">MAKPKFSLTASPTFKAKVTIPVAGGKPVDVEFTFKHRTREAFKKFIESLDDREDVSVILDIASGWDLEDAFDAESLEQMVENHIGSGLAVIQTYISELTAAKVKTKGRRHSAL</sequence>
<proteinExistence type="predicted"/>
<accession>A0A1E8PNS6</accession>
<reference evidence="1 2" key="1">
    <citation type="submission" date="2016-10" db="EMBL/GenBank/DDBJ databases">
        <title>Updated version of Genome Assembly of Janthinobacterium lividum ERGS5:01.</title>
        <authorList>
            <person name="Kumar R."/>
            <person name="Acharya V."/>
            <person name="Singh D."/>
        </authorList>
    </citation>
    <scope>NUCLEOTIDE SEQUENCE [LARGE SCALE GENOMIC DNA]</scope>
    <source>
        <strain evidence="1 2">ERGS5:01</strain>
    </source>
</reference>
<dbReference type="EMBL" id="MAQB02000001">
    <property type="protein sequence ID" value="OFJ47657.1"/>
    <property type="molecule type" value="Genomic_DNA"/>
</dbReference>
<dbReference type="AlphaFoldDB" id="A0A1E8PNS6"/>
<evidence type="ECO:0000313" key="1">
    <source>
        <dbReference type="EMBL" id="OFJ47657.1"/>
    </source>
</evidence>
<dbReference type="InterPro" id="IPR014859">
    <property type="entry name" value="Phage_TAC_4"/>
</dbReference>
<evidence type="ECO:0000313" key="2">
    <source>
        <dbReference type="Proteomes" id="UP000092634"/>
    </source>
</evidence>
<dbReference type="Pfam" id="PF08748">
    <property type="entry name" value="Phage_TAC_4"/>
    <property type="match status" value="1"/>
</dbReference>
<gene>
    <name evidence="1" type="ORF">BA896_000170</name>
</gene>
<dbReference type="Proteomes" id="UP000092634">
    <property type="component" value="Unassembled WGS sequence"/>
</dbReference>
<comment type="caution">
    <text evidence="1">The sequence shown here is derived from an EMBL/GenBank/DDBJ whole genome shotgun (WGS) entry which is preliminary data.</text>
</comment>
<evidence type="ECO:0008006" key="3">
    <source>
        <dbReference type="Google" id="ProtNLM"/>
    </source>
</evidence>
<protein>
    <recommendedName>
        <fullName evidence="3">Tail assembly chaperone</fullName>
    </recommendedName>
</protein>
<organism evidence="1 2">
    <name type="scientific">Janthinobacterium lividum</name>
    <dbReference type="NCBI Taxonomy" id="29581"/>
    <lineage>
        <taxon>Bacteria</taxon>
        <taxon>Pseudomonadati</taxon>
        <taxon>Pseudomonadota</taxon>
        <taxon>Betaproteobacteria</taxon>
        <taxon>Burkholderiales</taxon>
        <taxon>Oxalobacteraceae</taxon>
        <taxon>Janthinobacterium</taxon>
    </lineage>
</organism>